<name>A0AA36HPL7_9DINO</name>
<protein>
    <submittedName>
        <fullName evidence="1">Uncharacterized protein</fullName>
    </submittedName>
</protein>
<dbReference type="EMBL" id="CAUJNA010000153">
    <property type="protein sequence ID" value="CAJ1372696.1"/>
    <property type="molecule type" value="Genomic_DNA"/>
</dbReference>
<keyword evidence="2" id="KW-1185">Reference proteome</keyword>
<accession>A0AA36HPL7</accession>
<dbReference type="AlphaFoldDB" id="A0AA36HPL7"/>
<sequence length="130" mass="14472">MRIPGRELKRTRLCRNQARARWARWPGIASGSFASDRAANTKRYPKKQIQKPSKTPQIVQAALPLCLFVRRGHVSCSDGAWSILATLNEGVATSITLLLLTNATMQILFSVIATQDFLGAEFSEQVWRSA</sequence>
<organism evidence="1 2">
    <name type="scientific">Effrenium voratum</name>
    <dbReference type="NCBI Taxonomy" id="2562239"/>
    <lineage>
        <taxon>Eukaryota</taxon>
        <taxon>Sar</taxon>
        <taxon>Alveolata</taxon>
        <taxon>Dinophyceae</taxon>
        <taxon>Suessiales</taxon>
        <taxon>Symbiodiniaceae</taxon>
        <taxon>Effrenium</taxon>
    </lineage>
</organism>
<reference evidence="1" key="1">
    <citation type="submission" date="2023-08" db="EMBL/GenBank/DDBJ databases">
        <authorList>
            <person name="Chen Y."/>
            <person name="Shah S."/>
            <person name="Dougan E. K."/>
            <person name="Thang M."/>
            <person name="Chan C."/>
        </authorList>
    </citation>
    <scope>NUCLEOTIDE SEQUENCE</scope>
</reference>
<evidence type="ECO:0000313" key="1">
    <source>
        <dbReference type="EMBL" id="CAJ1372696.1"/>
    </source>
</evidence>
<gene>
    <name evidence="1" type="ORF">EVOR1521_LOCUS2719</name>
</gene>
<dbReference type="Proteomes" id="UP001178507">
    <property type="component" value="Unassembled WGS sequence"/>
</dbReference>
<comment type="caution">
    <text evidence="1">The sequence shown here is derived from an EMBL/GenBank/DDBJ whole genome shotgun (WGS) entry which is preliminary data.</text>
</comment>
<proteinExistence type="predicted"/>
<evidence type="ECO:0000313" key="2">
    <source>
        <dbReference type="Proteomes" id="UP001178507"/>
    </source>
</evidence>